<dbReference type="Gene3D" id="1.10.1330.10">
    <property type="entry name" value="Dockerin domain"/>
    <property type="match status" value="1"/>
</dbReference>
<name>A0A518DIM2_9BACT</name>
<dbReference type="AlphaFoldDB" id="A0A518DIM2"/>
<dbReference type="InterPro" id="IPR013424">
    <property type="entry name" value="Ice-binding_C"/>
</dbReference>
<proteinExistence type="predicted"/>
<dbReference type="NCBIfam" id="TIGR02595">
    <property type="entry name" value="PEP_CTERM"/>
    <property type="match status" value="1"/>
</dbReference>
<protein>
    <recommendedName>
        <fullName evidence="5">PEP-CTERM protein-sorting domain-containing protein</fullName>
    </recommendedName>
</protein>
<dbReference type="InterPro" id="IPR036439">
    <property type="entry name" value="Dockerin_dom_sf"/>
</dbReference>
<evidence type="ECO:0000256" key="1">
    <source>
        <dbReference type="SAM" id="MobiDB-lite"/>
    </source>
</evidence>
<dbReference type="Proteomes" id="UP000317429">
    <property type="component" value="Chromosome"/>
</dbReference>
<dbReference type="OrthoDB" id="255205at2"/>
<evidence type="ECO:0000313" key="4">
    <source>
        <dbReference type="Proteomes" id="UP000317429"/>
    </source>
</evidence>
<feature type="region of interest" description="Disordered" evidence="1">
    <location>
        <begin position="282"/>
        <end position="331"/>
    </location>
</feature>
<keyword evidence="2" id="KW-0732">Signal</keyword>
<feature type="chain" id="PRO_5021953505" description="PEP-CTERM protein-sorting domain-containing protein" evidence="2">
    <location>
        <begin position="28"/>
        <end position="440"/>
    </location>
</feature>
<keyword evidence="4" id="KW-1185">Reference proteome</keyword>
<dbReference type="KEGG" id="pnd:Pla175_47520"/>
<dbReference type="InterPro" id="IPR018247">
    <property type="entry name" value="EF_Hand_1_Ca_BS"/>
</dbReference>
<dbReference type="SUPFAM" id="SSF63446">
    <property type="entry name" value="Type I dockerin domain"/>
    <property type="match status" value="1"/>
</dbReference>
<dbReference type="GO" id="GO:0000272">
    <property type="term" value="P:polysaccharide catabolic process"/>
    <property type="evidence" value="ECO:0007669"/>
    <property type="project" value="InterPro"/>
</dbReference>
<evidence type="ECO:0000256" key="2">
    <source>
        <dbReference type="SAM" id="SignalP"/>
    </source>
</evidence>
<reference evidence="3 4" key="1">
    <citation type="submission" date="2019-02" db="EMBL/GenBank/DDBJ databases">
        <title>Deep-cultivation of Planctomycetes and their phenomic and genomic characterization uncovers novel biology.</title>
        <authorList>
            <person name="Wiegand S."/>
            <person name="Jogler M."/>
            <person name="Boedeker C."/>
            <person name="Pinto D."/>
            <person name="Vollmers J."/>
            <person name="Rivas-Marin E."/>
            <person name="Kohn T."/>
            <person name="Peeters S.H."/>
            <person name="Heuer A."/>
            <person name="Rast P."/>
            <person name="Oberbeckmann S."/>
            <person name="Bunk B."/>
            <person name="Jeske O."/>
            <person name="Meyerdierks A."/>
            <person name="Storesund J.E."/>
            <person name="Kallscheuer N."/>
            <person name="Luecker S."/>
            <person name="Lage O.M."/>
            <person name="Pohl T."/>
            <person name="Merkel B.J."/>
            <person name="Hornburger P."/>
            <person name="Mueller R.-W."/>
            <person name="Bruemmer F."/>
            <person name="Labrenz M."/>
            <person name="Spormann A.M."/>
            <person name="Op den Camp H."/>
            <person name="Overmann J."/>
            <person name="Amann R."/>
            <person name="Jetten M.S.M."/>
            <person name="Mascher T."/>
            <person name="Medema M.H."/>
            <person name="Devos D.P."/>
            <person name="Kaster A.-K."/>
            <person name="Ovreas L."/>
            <person name="Rohde M."/>
            <person name="Galperin M.Y."/>
            <person name="Jogler C."/>
        </authorList>
    </citation>
    <scope>NUCLEOTIDE SEQUENCE [LARGE SCALE GENOMIC DNA]</scope>
    <source>
        <strain evidence="3 4">Pla175</strain>
    </source>
</reference>
<feature type="signal peptide" evidence="2">
    <location>
        <begin position="1"/>
        <end position="27"/>
    </location>
</feature>
<accession>A0A518DIM2</accession>
<sequence precursor="true">MLLSLRAAATHTLASLLLIVGATQAPADLFINEIFFDPGGDGVELRDEFIELRGAPGMSLANHFLLFIENEDNVSHTGGAGQIDNIFDLGAASIGSNGFLTLRSGGDAAGAGGSQYSVRPGTTDLVNTGSGPGFGSGAGSSIGASDEFDEGVIENGGFTAWLIRNDGGDAVKPTIAFDLDNGNDGLDLPTGREGWVILDAIGIHAEAREAVFGRTYAPITFGVETPGTTVFVPGAGQTTVTPGLEPGGVYVATGVETEYIARWGNSTGQTAADWHISNLTDNPGSGSAGAPLDYRQSFTGSHGDLASNDPTVPPSQPTASQGRLESTKGVPYGTKLLTNVGGPNYMTGDYNGDGYIDAADYTVWRDTLGQLGNETNHPAADHNHDFMVDLADYDIWVAAFTGPLPASAGVAAASVPEPSTLVALSLVALSLATIRGTRRR</sequence>
<organism evidence="3 4">
    <name type="scientific">Pirellulimonas nuda</name>
    <dbReference type="NCBI Taxonomy" id="2528009"/>
    <lineage>
        <taxon>Bacteria</taxon>
        <taxon>Pseudomonadati</taxon>
        <taxon>Planctomycetota</taxon>
        <taxon>Planctomycetia</taxon>
        <taxon>Pirellulales</taxon>
        <taxon>Lacipirellulaceae</taxon>
        <taxon>Pirellulimonas</taxon>
    </lineage>
</organism>
<dbReference type="PROSITE" id="PS00018">
    <property type="entry name" value="EF_HAND_1"/>
    <property type="match status" value="1"/>
</dbReference>
<evidence type="ECO:0000313" key="3">
    <source>
        <dbReference type="EMBL" id="QDU91331.1"/>
    </source>
</evidence>
<dbReference type="RefSeq" id="WP_145291344.1">
    <property type="nucleotide sequence ID" value="NZ_CP036291.1"/>
</dbReference>
<gene>
    <name evidence="3" type="ORF">Pla175_47520</name>
</gene>
<evidence type="ECO:0008006" key="5">
    <source>
        <dbReference type="Google" id="ProtNLM"/>
    </source>
</evidence>
<dbReference type="EMBL" id="CP036291">
    <property type="protein sequence ID" value="QDU91331.1"/>
    <property type="molecule type" value="Genomic_DNA"/>
</dbReference>